<evidence type="ECO:0000313" key="2">
    <source>
        <dbReference type="EMBL" id="KAF7475729.1"/>
    </source>
</evidence>
<gene>
    <name evidence="2" type="ORF">GHT09_013376</name>
    <name evidence="3" type="ORF">MONAX_5E016723</name>
</gene>
<reference evidence="2" key="2">
    <citation type="submission" date="2020-08" db="EMBL/GenBank/DDBJ databases">
        <authorList>
            <person name="Shumante A."/>
            <person name="Zimin A.V."/>
            <person name="Puiu D."/>
            <person name="Salzberg S.L."/>
        </authorList>
    </citation>
    <scope>NUCLEOTIDE SEQUENCE</scope>
    <source>
        <strain evidence="2">WC2-LM</strain>
        <tissue evidence="2">Liver</tissue>
    </source>
</reference>
<feature type="region of interest" description="Disordered" evidence="1">
    <location>
        <begin position="22"/>
        <end position="58"/>
    </location>
</feature>
<sequence>MGAAESTFFRMNGRSCGMSLHRTSGTPQGPGMVSGQHIPPIRAHSGTPGPSSCGSTPSPAIGSLVNSLHLKMPSGGGMAPQNTLTESSIHLPALSPRRQVLTNGKPRFQVTQAGGMSGSHTLKPKQQEFGNPFSPNPGKAVPWLTGGSILQAMGDETGDWTAIYVSVRSARRKVVFGRRRIKKGGIF</sequence>
<dbReference type="Proteomes" id="UP000335636">
    <property type="component" value="Unassembled WGS sequence"/>
</dbReference>
<evidence type="ECO:0000313" key="4">
    <source>
        <dbReference type="Proteomes" id="UP000335636"/>
    </source>
</evidence>
<evidence type="ECO:0000256" key="1">
    <source>
        <dbReference type="SAM" id="MobiDB-lite"/>
    </source>
</evidence>
<name>A0A5E4C291_MARMO</name>
<keyword evidence="4" id="KW-1185">Reference proteome</keyword>
<proteinExistence type="predicted"/>
<protein>
    <submittedName>
        <fullName evidence="3">Uncharacterized protein</fullName>
    </submittedName>
</protein>
<feature type="compositionally biased region" description="Low complexity" evidence="1">
    <location>
        <begin position="45"/>
        <end position="58"/>
    </location>
</feature>
<evidence type="ECO:0000313" key="3">
    <source>
        <dbReference type="EMBL" id="VTJ75915.1"/>
    </source>
</evidence>
<dbReference type="EMBL" id="WJEC01002915">
    <property type="protein sequence ID" value="KAF7475729.1"/>
    <property type="molecule type" value="Genomic_DNA"/>
</dbReference>
<dbReference type="Proteomes" id="UP000662637">
    <property type="component" value="Unassembled WGS sequence"/>
</dbReference>
<accession>A0A5E4C291</accession>
<dbReference type="EMBL" id="CABDUW010000836">
    <property type="protein sequence ID" value="VTJ75915.1"/>
    <property type="molecule type" value="Genomic_DNA"/>
</dbReference>
<dbReference type="AlphaFoldDB" id="A0A5E4C291"/>
<organism evidence="3 4">
    <name type="scientific">Marmota monax</name>
    <name type="common">Woodchuck</name>
    <dbReference type="NCBI Taxonomy" id="9995"/>
    <lineage>
        <taxon>Eukaryota</taxon>
        <taxon>Metazoa</taxon>
        <taxon>Chordata</taxon>
        <taxon>Craniata</taxon>
        <taxon>Vertebrata</taxon>
        <taxon>Euteleostomi</taxon>
        <taxon>Mammalia</taxon>
        <taxon>Eutheria</taxon>
        <taxon>Euarchontoglires</taxon>
        <taxon>Glires</taxon>
        <taxon>Rodentia</taxon>
        <taxon>Sciuromorpha</taxon>
        <taxon>Sciuridae</taxon>
        <taxon>Xerinae</taxon>
        <taxon>Marmotini</taxon>
        <taxon>Marmota</taxon>
    </lineage>
</organism>
<reference evidence="3 4" key="1">
    <citation type="submission" date="2019-04" db="EMBL/GenBank/DDBJ databases">
        <authorList>
            <person name="Alioto T."/>
            <person name="Alioto T."/>
        </authorList>
    </citation>
    <scope>NUCLEOTIDE SEQUENCE [LARGE SCALE GENOMIC DNA]</scope>
</reference>